<proteinExistence type="predicted"/>
<sequence>MIRLWTQSRSRHIGWLCQFASGSKWCYSQRAPSRAMEVPQLPILRTKLNDFFNDYNKDTKEGPERPEAQRVRDIFSLLTASVRTDYKTSILTHLKAGQHSDTIAELTKFLAHYWAYSRLTRQWTLDAFGKLLCEDPELLLEVFKTMIMDAWTYQEVRMLGAVVLQLEENSISRTTVWERLESLTAMDARPAMANQIALLALLHHEPILACAIAVRTCTENQNDENLISKETLNSIAGTLCMRHPAIEQFNVRAIRALYNAYPHRLSLTYQQKTGLMNLALDSNAPIQFCNETFWLAKKIGGSKVPFKAIYTLVDRAFSAGAIDMAASLWHELLDNYDLDALVDSQQISKAIFSFSKRERYRQLATRIVDMLPEESYSIKGITAAMLLYCARLDKPALLQKVYQRIPRPVDRDTLRYLLQVHCMFGDANGVEKILGQITRQGSYLKPVEVAILVKYLCPVDLDRAVSLAERFPPDVALRAYAEIVNHAIDTSNFDLADKYLQLVYGNMKGSRHSFAGLAANLLTKRLLAAVHDMANVRRVWQHWLAHGNLPKTGTRSLMLQAILDEIIRRNDSRLLPWLMLEWHQLGRTARSLHTQLCKSTVFRSRTAEQQEQWLAILDSKGKKGPKAKKDKD</sequence>
<reference evidence="1" key="2">
    <citation type="submission" date="2014-06" db="EMBL/GenBank/DDBJ databases">
        <title>The complete genome of Blastobotrys (Arxula) adeninivorans LS3 - a yeast of biotechnological interest.</title>
        <authorList>
            <person name="Kunze G."/>
            <person name="Gaillardin C."/>
            <person name="Czernicka M."/>
            <person name="Durrens P."/>
            <person name="Martin T."/>
            <person name="Boer E."/>
            <person name="Gabaldon T."/>
            <person name="Cruz J."/>
            <person name="Talla E."/>
            <person name="Marck C."/>
            <person name="Goffeau A."/>
            <person name="Barbe V."/>
            <person name="Baret P."/>
            <person name="Baronian K."/>
            <person name="Beier S."/>
            <person name="Bleykasten C."/>
            <person name="Bode R."/>
            <person name="Casaregola S."/>
            <person name="Despons L."/>
            <person name="Fairhead C."/>
            <person name="Giersberg M."/>
            <person name="Gierski P."/>
            <person name="Hahnel U."/>
            <person name="Hartmann A."/>
            <person name="Jankowska D."/>
            <person name="Jubin C."/>
            <person name="Jung P."/>
            <person name="Lafontaine I."/>
            <person name="Leh-Louis V."/>
            <person name="Lemaire M."/>
            <person name="Marcet-Houben M."/>
            <person name="Mascher M."/>
            <person name="Morel G."/>
            <person name="Richard G.-F."/>
            <person name="Riechen J."/>
            <person name="Sacerdot C."/>
            <person name="Sarkar A."/>
            <person name="Savel G."/>
            <person name="Schacherer J."/>
            <person name="Sherman D."/>
            <person name="Straub M.-L."/>
            <person name="Stein N."/>
            <person name="Thierry A."/>
            <person name="Trautwein-Schult A."/>
            <person name="Westhof E."/>
            <person name="Worch S."/>
            <person name="Dujon B."/>
            <person name="Souciet J.-L."/>
            <person name="Wincker P."/>
            <person name="Scholz U."/>
            <person name="Neuveglise N."/>
        </authorList>
    </citation>
    <scope>NUCLEOTIDE SEQUENCE</scope>
    <source>
        <strain evidence="1">LS3</strain>
    </source>
</reference>
<accession>A0A060T617</accession>
<dbReference type="EMBL" id="HG937693">
    <property type="protein sequence ID" value="CDP34347.1"/>
    <property type="molecule type" value="Genomic_DNA"/>
</dbReference>
<reference evidence="1" key="1">
    <citation type="submission" date="2014-02" db="EMBL/GenBank/DDBJ databases">
        <authorList>
            <person name="Genoscope - CEA"/>
        </authorList>
    </citation>
    <scope>NUCLEOTIDE SEQUENCE</scope>
    <source>
        <strain evidence="1">LS3</strain>
    </source>
</reference>
<name>A0A060T617_BLAAD</name>
<gene>
    <name evidence="1" type="ORF">GNLVRS02_ARAD1C10285g</name>
</gene>
<dbReference type="AlphaFoldDB" id="A0A060T617"/>
<organism evidence="1">
    <name type="scientific">Blastobotrys adeninivorans</name>
    <name type="common">Yeast</name>
    <name type="synonym">Arxula adeninivorans</name>
    <dbReference type="NCBI Taxonomy" id="409370"/>
    <lineage>
        <taxon>Eukaryota</taxon>
        <taxon>Fungi</taxon>
        <taxon>Dikarya</taxon>
        <taxon>Ascomycota</taxon>
        <taxon>Saccharomycotina</taxon>
        <taxon>Dipodascomycetes</taxon>
        <taxon>Dipodascales</taxon>
        <taxon>Trichomonascaceae</taxon>
        <taxon>Blastobotrys</taxon>
    </lineage>
</organism>
<evidence type="ECO:0000313" key="1">
    <source>
        <dbReference type="EMBL" id="CDP34347.1"/>
    </source>
</evidence>
<protein>
    <submittedName>
        <fullName evidence="1">ARAD1C10285p</fullName>
    </submittedName>
</protein>